<sequence length="263" mass="27834">MRADNGSRAPWVLMYHSVSDCTQDPYRITVAPARLERQLRWLRERGLRGVGVGRLLRERAAGRAAGLVGLTFDDGYADFLTGALPVLRRHGCTATVFVLPGRLGGVNAWDEEGPRKPLLDADGVRAVAAAGMEVGSHGLLHTVLTTADDAGLERETAHSRALLTELTGTAPEGFCYPYGTCDRRAVEAVRAAGYGYACAIDPGPLTGLHALPRVHIDARDTAVRLYAKKVLHPLRRRPLPAAAVPAAGAAAQSGPGGPGGVPR</sequence>
<dbReference type="EMBL" id="RCIY01000040">
    <property type="protein sequence ID" value="TGG85962.1"/>
    <property type="molecule type" value="Genomic_DNA"/>
</dbReference>
<protein>
    <submittedName>
        <fullName evidence="4">Polysaccharide deacetylase family protein</fullName>
    </submittedName>
</protein>
<dbReference type="PANTHER" id="PTHR34216">
    <property type="match status" value="1"/>
</dbReference>
<evidence type="ECO:0000313" key="4">
    <source>
        <dbReference type="EMBL" id="TGG85962.1"/>
    </source>
</evidence>
<dbReference type="GO" id="GO:0016810">
    <property type="term" value="F:hydrolase activity, acting on carbon-nitrogen (but not peptide) bonds"/>
    <property type="evidence" value="ECO:0007669"/>
    <property type="project" value="InterPro"/>
</dbReference>
<evidence type="ECO:0000259" key="3">
    <source>
        <dbReference type="PROSITE" id="PS51677"/>
    </source>
</evidence>
<keyword evidence="2" id="KW-0732">Signal</keyword>
<dbReference type="InterPro" id="IPR011330">
    <property type="entry name" value="Glyco_hydro/deAcase_b/a-brl"/>
</dbReference>
<dbReference type="Gene3D" id="3.20.20.370">
    <property type="entry name" value="Glycoside hydrolase/deacetylase"/>
    <property type="match status" value="1"/>
</dbReference>
<accession>A0A8H1LIS5</accession>
<dbReference type="GeneID" id="75180109"/>
<dbReference type="GO" id="GO:0005576">
    <property type="term" value="C:extracellular region"/>
    <property type="evidence" value="ECO:0007669"/>
    <property type="project" value="UniProtKB-SubCell"/>
</dbReference>
<evidence type="ECO:0000256" key="2">
    <source>
        <dbReference type="ARBA" id="ARBA00022729"/>
    </source>
</evidence>
<dbReference type="InterPro" id="IPR002509">
    <property type="entry name" value="NODB_dom"/>
</dbReference>
<dbReference type="InterPro" id="IPR051398">
    <property type="entry name" value="Polysacch_Deacetylase"/>
</dbReference>
<organism evidence="4 5">
    <name type="scientific">Streptomyces albus</name>
    <dbReference type="NCBI Taxonomy" id="1888"/>
    <lineage>
        <taxon>Bacteria</taxon>
        <taxon>Bacillati</taxon>
        <taxon>Actinomycetota</taxon>
        <taxon>Actinomycetes</taxon>
        <taxon>Kitasatosporales</taxon>
        <taxon>Streptomycetaceae</taxon>
        <taxon>Streptomyces</taxon>
    </lineage>
</organism>
<dbReference type="RefSeq" id="WP_016471070.1">
    <property type="nucleotide sequence ID" value="NZ_BBQG01000073.1"/>
</dbReference>
<name>A0A8H1LIS5_9ACTN</name>
<dbReference type="PANTHER" id="PTHR34216:SF3">
    <property type="entry name" value="POLY-BETA-1,6-N-ACETYL-D-GLUCOSAMINE N-DEACETYLASE"/>
    <property type="match status" value="1"/>
</dbReference>
<dbReference type="AlphaFoldDB" id="A0A8H1LIS5"/>
<dbReference type="GO" id="GO:0005975">
    <property type="term" value="P:carbohydrate metabolic process"/>
    <property type="evidence" value="ECO:0007669"/>
    <property type="project" value="InterPro"/>
</dbReference>
<comment type="subcellular location">
    <subcellularLocation>
        <location evidence="1">Secreted</location>
    </subcellularLocation>
</comment>
<dbReference type="PROSITE" id="PS51677">
    <property type="entry name" value="NODB"/>
    <property type="match status" value="1"/>
</dbReference>
<proteinExistence type="predicted"/>
<dbReference type="SUPFAM" id="SSF88713">
    <property type="entry name" value="Glycoside hydrolase/deacetylase"/>
    <property type="match status" value="1"/>
</dbReference>
<evidence type="ECO:0000313" key="5">
    <source>
        <dbReference type="Proteomes" id="UP000298111"/>
    </source>
</evidence>
<dbReference type="CDD" id="cd10918">
    <property type="entry name" value="CE4_NodB_like_5s_6s"/>
    <property type="match status" value="1"/>
</dbReference>
<evidence type="ECO:0000256" key="1">
    <source>
        <dbReference type="ARBA" id="ARBA00004613"/>
    </source>
</evidence>
<dbReference type="Proteomes" id="UP000298111">
    <property type="component" value="Unassembled WGS sequence"/>
</dbReference>
<dbReference type="Pfam" id="PF01522">
    <property type="entry name" value="Polysacc_deac_1"/>
    <property type="match status" value="1"/>
</dbReference>
<comment type="caution">
    <text evidence="4">The sequence shown here is derived from an EMBL/GenBank/DDBJ whole genome shotgun (WGS) entry which is preliminary data.</text>
</comment>
<gene>
    <name evidence="4" type="ORF">D8771_05925</name>
</gene>
<feature type="domain" description="NodB homology" evidence="3">
    <location>
        <begin position="66"/>
        <end position="263"/>
    </location>
</feature>
<reference evidence="4 5" key="1">
    <citation type="submission" date="2018-10" db="EMBL/GenBank/DDBJ databases">
        <title>Isolation of pseudouridimycin from Streptomyces albus DSM 40763.</title>
        <authorList>
            <person name="Rosenqvist P."/>
            <person name="Metsae-Ketelae M."/>
            <person name="Virta P."/>
        </authorList>
    </citation>
    <scope>NUCLEOTIDE SEQUENCE [LARGE SCALE GENOMIC DNA]</scope>
    <source>
        <strain evidence="4 5">DSM 40763</strain>
    </source>
</reference>